<keyword evidence="1" id="KW-0472">Membrane</keyword>
<feature type="transmembrane region" description="Helical" evidence="1">
    <location>
        <begin position="21"/>
        <end position="44"/>
    </location>
</feature>
<protein>
    <submittedName>
        <fullName evidence="2">Uncharacterized protein</fullName>
    </submittedName>
</protein>
<keyword evidence="1" id="KW-0812">Transmembrane</keyword>
<reference evidence="3" key="2">
    <citation type="submission" date="2023-07" db="EMBL/GenBank/DDBJ databases">
        <title>Genome of Winogradskyella sp. E313.</title>
        <authorList>
            <person name="Zhou Y."/>
        </authorList>
    </citation>
    <scope>NUCLEOTIDE SEQUENCE [LARGE SCALE GENOMIC DNA]</scope>
    <source>
        <strain evidence="3">E313</strain>
    </source>
</reference>
<comment type="caution">
    <text evidence="2">The sequence shown here is derived from an EMBL/GenBank/DDBJ whole genome shotgun (WGS) entry which is preliminary data.</text>
</comment>
<evidence type="ECO:0000313" key="2">
    <source>
        <dbReference type="EMBL" id="MCC1483424.1"/>
    </source>
</evidence>
<gene>
    <name evidence="2" type="ORF">J1C55_02375</name>
</gene>
<keyword evidence="1" id="KW-1133">Transmembrane helix</keyword>
<dbReference type="Proteomes" id="UP000778797">
    <property type="component" value="Unassembled WGS sequence"/>
</dbReference>
<reference evidence="3" key="1">
    <citation type="submission" date="2021-03" db="EMBL/GenBank/DDBJ databases">
        <title>Genome of Cognatishimia sp. F0-27.</title>
        <authorList>
            <person name="Ping X."/>
        </authorList>
    </citation>
    <scope>NUCLEOTIDE SEQUENCE [LARGE SCALE GENOMIC DNA]</scope>
    <source>
        <strain evidence="3">E313</strain>
    </source>
</reference>
<proteinExistence type="predicted"/>
<evidence type="ECO:0000313" key="3">
    <source>
        <dbReference type="Proteomes" id="UP000778797"/>
    </source>
</evidence>
<evidence type="ECO:0000256" key="1">
    <source>
        <dbReference type="SAM" id="Phobius"/>
    </source>
</evidence>
<name>A0ABS8EJP9_9FLAO</name>
<sequence length="48" mass="5225">MSITPSRTIGIGVMFPLNIKTLGFVASRLALALKAKLILFHMLINKAL</sequence>
<dbReference type="RefSeq" id="WP_227475871.1">
    <property type="nucleotide sequence ID" value="NZ_JAFMPT010000002.1"/>
</dbReference>
<organism evidence="2 3">
    <name type="scientific">Winogradskyella immobilis</name>
    <dbReference type="NCBI Taxonomy" id="2816852"/>
    <lineage>
        <taxon>Bacteria</taxon>
        <taxon>Pseudomonadati</taxon>
        <taxon>Bacteroidota</taxon>
        <taxon>Flavobacteriia</taxon>
        <taxon>Flavobacteriales</taxon>
        <taxon>Flavobacteriaceae</taxon>
        <taxon>Winogradskyella</taxon>
    </lineage>
</organism>
<accession>A0ABS8EJP9</accession>
<keyword evidence="3" id="KW-1185">Reference proteome</keyword>
<dbReference type="EMBL" id="JAFMPT010000002">
    <property type="protein sequence ID" value="MCC1483424.1"/>
    <property type="molecule type" value="Genomic_DNA"/>
</dbReference>